<organism evidence="16 17">
    <name type="scientific">Gluconacetobacter diazotrophicus (strain ATCC 49037 / DSM 5601 / CCUG 37298 / CIP 103539 / LMG 7603 / PAl5)</name>
    <dbReference type="NCBI Taxonomy" id="272568"/>
    <lineage>
        <taxon>Bacteria</taxon>
        <taxon>Pseudomonadati</taxon>
        <taxon>Pseudomonadota</taxon>
        <taxon>Alphaproteobacteria</taxon>
        <taxon>Acetobacterales</taxon>
        <taxon>Acetobacteraceae</taxon>
        <taxon>Gluconacetobacter</taxon>
    </lineage>
</organism>
<evidence type="ECO:0000256" key="1">
    <source>
        <dbReference type="ARBA" id="ARBA00001286"/>
    </source>
</evidence>
<evidence type="ECO:0000256" key="4">
    <source>
        <dbReference type="ARBA" id="ARBA00022723"/>
    </source>
</evidence>
<dbReference type="PROSITE" id="PS01124">
    <property type="entry name" value="HTH_ARAC_FAMILY_2"/>
    <property type="match status" value="1"/>
</dbReference>
<evidence type="ECO:0000256" key="8">
    <source>
        <dbReference type="ARBA" id="ARBA00023125"/>
    </source>
</evidence>
<comment type="catalytic activity">
    <reaction evidence="12">
        <text>a 6-O-methyl-2'-deoxyguanosine in DNA + L-cysteinyl-[protein] = S-methyl-L-cysteinyl-[protein] + a 2'-deoxyguanosine in DNA</text>
        <dbReference type="Rhea" id="RHEA:24000"/>
        <dbReference type="Rhea" id="RHEA-COMP:10131"/>
        <dbReference type="Rhea" id="RHEA-COMP:10132"/>
        <dbReference type="Rhea" id="RHEA-COMP:11367"/>
        <dbReference type="Rhea" id="RHEA-COMP:11368"/>
        <dbReference type="ChEBI" id="CHEBI:29950"/>
        <dbReference type="ChEBI" id="CHEBI:82612"/>
        <dbReference type="ChEBI" id="CHEBI:85445"/>
        <dbReference type="ChEBI" id="CHEBI:85448"/>
        <dbReference type="EC" id="2.1.1.63"/>
    </reaction>
</comment>
<evidence type="ECO:0000259" key="15">
    <source>
        <dbReference type="PROSITE" id="PS01124"/>
    </source>
</evidence>
<evidence type="ECO:0000256" key="10">
    <source>
        <dbReference type="ARBA" id="ARBA00023163"/>
    </source>
</evidence>
<keyword evidence="8" id="KW-0238">DNA-binding</keyword>
<evidence type="ECO:0000256" key="14">
    <source>
        <dbReference type="PIRSR" id="PIRSR000409-3"/>
    </source>
</evidence>
<proteinExistence type="predicted"/>
<dbReference type="InterPro" id="IPR014048">
    <property type="entry name" value="MethylDNA_cys_MeTrfase_DNA-bd"/>
</dbReference>
<keyword evidence="9" id="KW-0010">Activator</keyword>
<name>A9H648_GLUDA</name>
<dbReference type="CDD" id="cd06445">
    <property type="entry name" value="ATase"/>
    <property type="match status" value="1"/>
</dbReference>
<keyword evidence="10" id="KW-0804">Transcription</keyword>
<feature type="active site" description="Nucleophile; methyl group acceptor from methylphosphotriester" evidence="13">
    <location>
        <position position="49"/>
    </location>
</feature>
<dbReference type="KEGG" id="gdi:GDI0470"/>
<dbReference type="GO" id="GO:0006281">
    <property type="term" value="P:DNA repair"/>
    <property type="evidence" value="ECO:0007669"/>
    <property type="project" value="UniProtKB-KW"/>
</dbReference>
<dbReference type="SUPFAM" id="SSF46689">
    <property type="entry name" value="Homeodomain-like"/>
    <property type="match status" value="1"/>
</dbReference>
<gene>
    <name evidence="16" type="primary">ada</name>
    <name evidence="16" type="ordered locus">GDI0470</name>
</gene>
<dbReference type="EMBL" id="AM889285">
    <property type="protein sequence ID" value="CAP54413.1"/>
    <property type="molecule type" value="Genomic_DNA"/>
</dbReference>
<dbReference type="PANTHER" id="PTHR10815">
    <property type="entry name" value="METHYLATED-DNA--PROTEIN-CYSTEINE METHYLTRANSFERASE"/>
    <property type="match status" value="1"/>
</dbReference>
<evidence type="ECO:0000256" key="13">
    <source>
        <dbReference type="PIRSR" id="PIRSR000409-1"/>
    </source>
</evidence>
<dbReference type="SUPFAM" id="SSF53155">
    <property type="entry name" value="Methylated DNA-protein cysteine methyltransferase domain"/>
    <property type="match status" value="1"/>
</dbReference>
<feature type="binding site" evidence="14">
    <location>
        <position position="49"/>
    </location>
    <ligand>
        <name>Zn(2+)</name>
        <dbReference type="ChEBI" id="CHEBI:29105"/>
    </ligand>
</feature>
<evidence type="ECO:0000256" key="2">
    <source>
        <dbReference type="ARBA" id="ARBA00022603"/>
    </source>
</evidence>
<evidence type="ECO:0000256" key="11">
    <source>
        <dbReference type="ARBA" id="ARBA00023204"/>
    </source>
</evidence>
<dbReference type="PROSITE" id="PS00041">
    <property type="entry name" value="HTH_ARAC_FAMILY_1"/>
    <property type="match status" value="1"/>
</dbReference>
<keyword evidence="3" id="KW-0808">Transferase</keyword>
<dbReference type="InterPro" id="IPR036388">
    <property type="entry name" value="WH-like_DNA-bd_sf"/>
</dbReference>
<keyword evidence="17" id="KW-1185">Reference proteome</keyword>
<dbReference type="Gene3D" id="1.10.10.60">
    <property type="entry name" value="Homeodomain-like"/>
    <property type="match status" value="1"/>
</dbReference>
<comment type="catalytic activity">
    <reaction evidence="1">
        <text>a 4-O-methyl-thymidine in DNA + L-cysteinyl-[protein] = a thymidine in DNA + S-methyl-L-cysteinyl-[protein]</text>
        <dbReference type="Rhea" id="RHEA:53428"/>
        <dbReference type="Rhea" id="RHEA-COMP:10131"/>
        <dbReference type="Rhea" id="RHEA-COMP:10132"/>
        <dbReference type="Rhea" id="RHEA-COMP:13555"/>
        <dbReference type="Rhea" id="RHEA-COMP:13556"/>
        <dbReference type="ChEBI" id="CHEBI:29950"/>
        <dbReference type="ChEBI" id="CHEBI:82612"/>
        <dbReference type="ChEBI" id="CHEBI:137386"/>
        <dbReference type="ChEBI" id="CHEBI:137387"/>
        <dbReference type="EC" id="2.1.1.63"/>
    </reaction>
</comment>
<dbReference type="PROSITE" id="PS00374">
    <property type="entry name" value="MGMT"/>
    <property type="match status" value="1"/>
</dbReference>
<dbReference type="AlphaFoldDB" id="A9H648"/>
<feature type="binding site" evidence="14">
    <location>
        <position position="53"/>
    </location>
    <ligand>
        <name>Zn(2+)</name>
        <dbReference type="ChEBI" id="CHEBI:29105"/>
    </ligand>
</feature>
<dbReference type="GO" id="GO:0032259">
    <property type="term" value="P:methylation"/>
    <property type="evidence" value="ECO:0007669"/>
    <property type="project" value="UniProtKB-KW"/>
</dbReference>
<evidence type="ECO:0000256" key="5">
    <source>
        <dbReference type="ARBA" id="ARBA00022763"/>
    </source>
</evidence>
<dbReference type="SMART" id="SM00342">
    <property type="entry name" value="HTH_ARAC"/>
    <property type="match status" value="1"/>
</dbReference>
<dbReference type="FunFam" id="1.10.10.10:FF:000410">
    <property type="entry name" value="ADA regulatory protein, putative"/>
    <property type="match status" value="1"/>
</dbReference>
<evidence type="ECO:0000313" key="16">
    <source>
        <dbReference type="EMBL" id="CAP54413.1"/>
    </source>
</evidence>
<evidence type="ECO:0000256" key="9">
    <source>
        <dbReference type="ARBA" id="ARBA00023159"/>
    </source>
</evidence>
<keyword evidence="5" id="KW-0227">DNA damage</keyword>
<feature type="binding site" evidence="14">
    <location>
        <position position="83"/>
    </location>
    <ligand>
        <name>Zn(2+)</name>
        <dbReference type="ChEBI" id="CHEBI:29105"/>
    </ligand>
</feature>
<evidence type="ECO:0000256" key="3">
    <source>
        <dbReference type="ARBA" id="ARBA00022679"/>
    </source>
</evidence>
<reference evidence="16 17" key="1">
    <citation type="journal article" date="2009" name="BMC Genomics">
        <title>Complete genome sequence of the sugarcane nitrogen-fixing endophyte Gluconacetobacter diazotrophicus Pal5.</title>
        <authorList>
            <person name="Bertalan M."/>
            <person name="Albano R."/>
            <person name="Padua V."/>
            <person name="Rouws L."/>
            <person name="Rojas C."/>
            <person name="Hemerly A."/>
            <person name="Teixeira K."/>
            <person name="Schwab S."/>
            <person name="Araujo J."/>
            <person name="Oliveira A."/>
            <person name="Franca L."/>
            <person name="Magalhaes V."/>
            <person name="Alqueres S."/>
            <person name="Cardoso A."/>
            <person name="Almeida W."/>
            <person name="Loureiro M.M."/>
            <person name="Nogueira E."/>
            <person name="Cidade D."/>
            <person name="Oliveira D."/>
            <person name="Simao T."/>
            <person name="Macedo J."/>
            <person name="Valadao A."/>
            <person name="Dreschsel M."/>
            <person name="Freitas F."/>
            <person name="Vidal M."/>
            <person name="Guedes H."/>
            <person name="Rodrigues E."/>
            <person name="Meneses C."/>
            <person name="Brioso P."/>
            <person name="Pozzer L."/>
            <person name="Figueiredo D."/>
            <person name="Montano H."/>
            <person name="Junior J."/>
            <person name="Filho G."/>
            <person name="Flores V."/>
            <person name="Ferreira B."/>
            <person name="Branco A."/>
            <person name="Gonzalez P."/>
            <person name="Guillobel H."/>
            <person name="Lemos M."/>
            <person name="Seibel L."/>
            <person name="Macedo J."/>
            <person name="Alves-Ferreira M."/>
            <person name="Sachetto-Martins G."/>
            <person name="Coelho A."/>
            <person name="Santos E."/>
            <person name="Amaral G."/>
            <person name="Neves A."/>
            <person name="Pacheco A.B."/>
            <person name="Carvalho D."/>
            <person name="Lery L."/>
            <person name="Bisch P."/>
            <person name="Rossle S.C."/>
            <person name="Urmenyi T."/>
            <person name="Kruger W.V."/>
            <person name="Martins O."/>
            <person name="Baldani J.I."/>
            <person name="Ferreira P.C."/>
        </authorList>
    </citation>
    <scope>NUCLEOTIDE SEQUENCE [LARGE SCALE GENOMIC DNA]</scope>
    <source>
        <strain evidence="17">ATCC 49037 / DSM 5601 / CCUG 37298 / CIP 103539 / LMG 7603 / PAl5</strain>
    </source>
</reference>
<dbReference type="InterPro" id="IPR036217">
    <property type="entry name" value="MethylDNA_cys_MeTrfase_DNAb"/>
</dbReference>
<dbReference type="InterPro" id="IPR018062">
    <property type="entry name" value="HTH_AraC-typ_CS"/>
</dbReference>
<dbReference type="Proteomes" id="UP000001176">
    <property type="component" value="Chromosome"/>
</dbReference>
<sequence length="376" mass="40897">MRDRFGRNAPMVEMTDMTERDPRWARIVARDRRADGLFWYSVRTTGVYCRPSCPSRMAKPGNVRLHDTLGAARAAGFRPCRRCNPDGASPQDIGQALVVQACRLIAARDDMPSIADLARAVELSPSHFHRLFRAETGLTPHAYAAAHRAGRIRAELPRADSVTEAIFDAGYGSSGRFYAQAADLLGMTPARYRAGGAGERIRFAVGQCSLGAILVASSARGVVAILIDDDPNTLVRDLQARFPRAELIGGDEEYERHVALVVGFVEAPGIGLDLPLDIRGTAFQHRVWSALRDIPAGQTVTYADIARRIGQPQAVRAVAGACAANRIAVAIPCHRVVRNDGALSGYRWGVDRKRILIDRERTAAPVPSARPEGRSS</sequence>
<dbReference type="Pfam" id="PF12833">
    <property type="entry name" value="HTH_18"/>
    <property type="match status" value="1"/>
</dbReference>
<dbReference type="InterPro" id="IPR036631">
    <property type="entry name" value="MGMT_N_sf"/>
</dbReference>
<dbReference type="InterPro" id="IPR001497">
    <property type="entry name" value="MethylDNA_cys_MeTrfase_AS"/>
</dbReference>
<dbReference type="SUPFAM" id="SSF46767">
    <property type="entry name" value="Methylated DNA-protein cysteine methyltransferase, C-terminal domain"/>
    <property type="match status" value="1"/>
</dbReference>
<evidence type="ECO:0000313" key="17">
    <source>
        <dbReference type="Proteomes" id="UP000001176"/>
    </source>
</evidence>
<feature type="binding site" evidence="14">
    <location>
        <position position="80"/>
    </location>
    <ligand>
        <name>Zn(2+)</name>
        <dbReference type="ChEBI" id="CHEBI:29105"/>
    </ligand>
</feature>
<dbReference type="GO" id="GO:0003700">
    <property type="term" value="F:DNA-binding transcription factor activity"/>
    <property type="evidence" value="ECO:0007669"/>
    <property type="project" value="InterPro"/>
</dbReference>
<evidence type="ECO:0000256" key="6">
    <source>
        <dbReference type="ARBA" id="ARBA00022833"/>
    </source>
</evidence>
<dbReference type="InterPro" id="IPR035451">
    <property type="entry name" value="Ada-like_dom_sf"/>
</dbReference>
<dbReference type="NCBIfam" id="NF011964">
    <property type="entry name" value="PRK15435.1"/>
    <property type="match status" value="1"/>
</dbReference>
<keyword evidence="6 14" id="KW-0862">Zinc</keyword>
<dbReference type="Pfam" id="PF02805">
    <property type="entry name" value="Ada_Zn_binding"/>
    <property type="match status" value="1"/>
</dbReference>
<dbReference type="SUPFAM" id="SSF57884">
    <property type="entry name" value="Ada DNA repair protein, N-terminal domain (N-Ada 10)"/>
    <property type="match status" value="1"/>
</dbReference>
<dbReference type="Gene3D" id="3.30.160.70">
    <property type="entry name" value="Methylated DNA-protein cysteine methyltransferase domain"/>
    <property type="match status" value="1"/>
</dbReference>
<protein>
    <submittedName>
        <fullName evidence="16">Putative regulatory protein ada (Regulatory protein of adaptative response)</fullName>
    </submittedName>
</protein>
<dbReference type="InterPro" id="IPR009057">
    <property type="entry name" value="Homeodomain-like_sf"/>
</dbReference>
<dbReference type="PIRSF" id="PIRSF000409">
    <property type="entry name" value="Ada"/>
    <property type="match status" value="1"/>
</dbReference>
<dbReference type="Gene3D" id="1.10.10.10">
    <property type="entry name" value="Winged helix-like DNA-binding domain superfamily/Winged helix DNA-binding domain"/>
    <property type="match status" value="1"/>
</dbReference>
<dbReference type="Gene3D" id="3.40.10.10">
    <property type="entry name" value="DNA Methylphosphotriester Repair Domain"/>
    <property type="match status" value="1"/>
</dbReference>
<dbReference type="GO" id="GO:0008270">
    <property type="term" value="F:zinc ion binding"/>
    <property type="evidence" value="ECO:0007669"/>
    <property type="project" value="InterPro"/>
</dbReference>
<evidence type="ECO:0000256" key="12">
    <source>
        <dbReference type="ARBA" id="ARBA00049348"/>
    </source>
</evidence>
<dbReference type="InterPro" id="IPR016221">
    <property type="entry name" value="Bifunct_regulatory_prot_Ada"/>
</dbReference>
<feature type="domain" description="HTH araC/xylS-type" evidence="15">
    <location>
        <begin position="113"/>
        <end position="195"/>
    </location>
</feature>
<dbReference type="PANTHER" id="PTHR10815:SF14">
    <property type="entry name" value="BIFUNCTIONAL TRANSCRIPTIONAL ACTIVATOR_DNA REPAIR ENZYME ADA"/>
    <property type="match status" value="1"/>
</dbReference>
<dbReference type="InterPro" id="IPR018060">
    <property type="entry name" value="HTH_AraC"/>
</dbReference>
<comment type="cofactor">
    <cofactor evidence="14">
        <name>Zn(2+)</name>
        <dbReference type="ChEBI" id="CHEBI:29105"/>
    </cofactor>
    <text evidence="14">Binds 1 zinc ion per subunit.</text>
</comment>
<dbReference type="Pfam" id="PF01035">
    <property type="entry name" value="DNA_binding_1"/>
    <property type="match status" value="1"/>
</dbReference>
<keyword evidence="2" id="KW-0489">Methyltransferase</keyword>
<feature type="active site" description="Nucleophile; methyl group acceptor from either O6-methylguanine or O4-methylthymine" evidence="13">
    <location>
        <position position="333"/>
    </location>
</feature>
<dbReference type="InterPro" id="IPR004026">
    <property type="entry name" value="Ada_DNA_repair_Zn-bd"/>
</dbReference>
<dbReference type="GO" id="GO:0043565">
    <property type="term" value="F:sequence-specific DNA binding"/>
    <property type="evidence" value="ECO:0007669"/>
    <property type="project" value="InterPro"/>
</dbReference>
<evidence type="ECO:0000256" key="7">
    <source>
        <dbReference type="ARBA" id="ARBA00023015"/>
    </source>
</evidence>
<keyword evidence="4 14" id="KW-0479">Metal-binding</keyword>
<keyword evidence="7" id="KW-0805">Transcription regulation</keyword>
<dbReference type="NCBIfam" id="TIGR00589">
    <property type="entry name" value="ogt"/>
    <property type="match status" value="1"/>
</dbReference>
<keyword evidence="11" id="KW-0234">DNA repair</keyword>
<dbReference type="GO" id="GO:0003908">
    <property type="term" value="F:methylated-DNA-[protein]-cysteine S-methyltransferase activity"/>
    <property type="evidence" value="ECO:0007669"/>
    <property type="project" value="UniProtKB-EC"/>
</dbReference>
<accession>A9H648</accession>